<protein>
    <recommendedName>
        <fullName evidence="7">Peptidase A1 domain-containing protein</fullName>
    </recommendedName>
</protein>
<keyword evidence="5" id="KW-0378">Hydrolase</keyword>
<evidence type="ECO:0000313" key="8">
    <source>
        <dbReference type="EMBL" id="OCF38024.1"/>
    </source>
</evidence>
<comment type="similarity">
    <text evidence="1 5">Belongs to the peptidase A1 family.</text>
</comment>
<accession>A0A1B9H422</accession>
<dbReference type="InterPro" id="IPR033121">
    <property type="entry name" value="PEPTIDASE_A1"/>
</dbReference>
<dbReference type="Pfam" id="PF00026">
    <property type="entry name" value="Asp"/>
    <property type="match status" value="2"/>
</dbReference>
<evidence type="ECO:0000313" key="9">
    <source>
        <dbReference type="Proteomes" id="UP000092666"/>
    </source>
</evidence>
<dbReference type="InterPro" id="IPR001461">
    <property type="entry name" value="Aspartic_peptidase_A1"/>
</dbReference>
<keyword evidence="9" id="KW-1185">Reference proteome</keyword>
<feature type="active site" evidence="3">
    <location>
        <position position="655"/>
    </location>
</feature>
<feature type="domain" description="Peptidase A1" evidence="7">
    <location>
        <begin position="86"/>
        <end position="399"/>
    </location>
</feature>
<dbReference type="PANTHER" id="PTHR47966:SF51">
    <property type="entry name" value="BETA-SITE APP-CLEAVING ENZYME, ISOFORM A-RELATED"/>
    <property type="match status" value="1"/>
</dbReference>
<evidence type="ECO:0000259" key="7">
    <source>
        <dbReference type="PROSITE" id="PS51767"/>
    </source>
</evidence>
<dbReference type="PROSITE" id="PS51767">
    <property type="entry name" value="PEPTIDASE_A1"/>
    <property type="match status" value="2"/>
</dbReference>
<evidence type="ECO:0000256" key="4">
    <source>
        <dbReference type="PIRSR" id="PIRSR601461-2"/>
    </source>
</evidence>
<evidence type="ECO:0000256" key="6">
    <source>
        <dbReference type="SAM" id="SignalP"/>
    </source>
</evidence>
<dbReference type="GO" id="GO:0006508">
    <property type="term" value="P:proteolysis"/>
    <property type="evidence" value="ECO:0007669"/>
    <property type="project" value="UniProtKB-KW"/>
</dbReference>
<gene>
    <name evidence="8" type="ORF">I316_00248</name>
</gene>
<keyword evidence="2 5" id="KW-0064">Aspartyl protease</keyword>
<reference evidence="9" key="2">
    <citation type="submission" date="2013-12" db="EMBL/GenBank/DDBJ databases">
        <title>Evolution of pathogenesis and genome organization in the Tremellales.</title>
        <authorList>
            <person name="Cuomo C."/>
            <person name="Litvintseva A."/>
            <person name="Heitman J."/>
            <person name="Chen Y."/>
            <person name="Sun S."/>
            <person name="Springer D."/>
            <person name="Dromer F."/>
            <person name="Young S."/>
            <person name="Zeng Q."/>
            <person name="Chapman S."/>
            <person name="Gujja S."/>
            <person name="Saif S."/>
            <person name="Birren B."/>
        </authorList>
    </citation>
    <scope>NUCLEOTIDE SEQUENCE [LARGE SCALE GENOMIC DNA]</scope>
    <source>
        <strain evidence="9">BCC8398</strain>
    </source>
</reference>
<feature type="domain" description="Peptidase A1" evidence="7">
    <location>
        <begin position="452"/>
        <end position="769"/>
    </location>
</feature>
<dbReference type="STRING" id="1296120.A0A1B9H422"/>
<dbReference type="InterPro" id="IPR001969">
    <property type="entry name" value="Aspartic_peptidase_AS"/>
</dbReference>
<dbReference type="PANTHER" id="PTHR47966">
    <property type="entry name" value="BETA-SITE APP-CLEAVING ENZYME, ISOFORM A-RELATED"/>
    <property type="match status" value="1"/>
</dbReference>
<dbReference type="GO" id="GO:0004190">
    <property type="term" value="F:aspartic-type endopeptidase activity"/>
    <property type="evidence" value="ECO:0007669"/>
    <property type="project" value="UniProtKB-KW"/>
</dbReference>
<dbReference type="InterPro" id="IPR034164">
    <property type="entry name" value="Pepsin-like_dom"/>
</dbReference>
<feature type="active site" evidence="3">
    <location>
        <position position="470"/>
    </location>
</feature>
<dbReference type="Gene3D" id="2.40.70.10">
    <property type="entry name" value="Acid Proteases"/>
    <property type="match status" value="4"/>
</dbReference>
<feature type="signal peptide" evidence="6">
    <location>
        <begin position="1"/>
        <end position="35"/>
    </location>
</feature>
<dbReference type="SUPFAM" id="SSF50630">
    <property type="entry name" value="Acid proteases"/>
    <property type="match status" value="2"/>
</dbReference>
<dbReference type="PRINTS" id="PR00792">
    <property type="entry name" value="PEPSIN"/>
</dbReference>
<dbReference type="OrthoDB" id="2747330at2759"/>
<evidence type="ECO:0000256" key="3">
    <source>
        <dbReference type="PIRSR" id="PIRSR601461-1"/>
    </source>
</evidence>
<keyword evidence="5" id="KW-0645">Protease</keyword>
<dbReference type="EMBL" id="KI669492">
    <property type="protein sequence ID" value="OCF38024.1"/>
    <property type="molecule type" value="Genomic_DNA"/>
</dbReference>
<reference evidence="8 9" key="1">
    <citation type="submission" date="2013-07" db="EMBL/GenBank/DDBJ databases">
        <title>The Genome Sequence of Cryptococcus heveanensis BCC8398.</title>
        <authorList>
            <consortium name="The Broad Institute Genome Sequencing Platform"/>
            <person name="Cuomo C."/>
            <person name="Litvintseva A."/>
            <person name="Chen Y."/>
            <person name="Heitman J."/>
            <person name="Sun S."/>
            <person name="Springer D."/>
            <person name="Dromer F."/>
            <person name="Young S.K."/>
            <person name="Zeng Q."/>
            <person name="Gargeya S."/>
            <person name="Fitzgerald M."/>
            <person name="Abouelleil A."/>
            <person name="Alvarado L."/>
            <person name="Berlin A.M."/>
            <person name="Chapman S.B."/>
            <person name="Dewar J."/>
            <person name="Goldberg J."/>
            <person name="Griggs A."/>
            <person name="Gujja S."/>
            <person name="Hansen M."/>
            <person name="Howarth C."/>
            <person name="Imamovic A."/>
            <person name="Larimer J."/>
            <person name="McCowan C."/>
            <person name="Murphy C."/>
            <person name="Pearson M."/>
            <person name="Priest M."/>
            <person name="Roberts A."/>
            <person name="Saif S."/>
            <person name="Shea T."/>
            <person name="Sykes S."/>
            <person name="Wortman J."/>
            <person name="Nusbaum C."/>
            <person name="Birren B."/>
        </authorList>
    </citation>
    <scope>NUCLEOTIDE SEQUENCE [LARGE SCALE GENOMIC DNA]</scope>
    <source>
        <strain evidence="8 9">BCC8398</strain>
    </source>
</reference>
<dbReference type="InterPro" id="IPR021109">
    <property type="entry name" value="Peptidase_aspartic_dom_sf"/>
</dbReference>
<name>A0A1B9H422_9TREE</name>
<dbReference type="Proteomes" id="UP000092666">
    <property type="component" value="Unassembled WGS sequence"/>
</dbReference>
<keyword evidence="4" id="KW-1015">Disulfide bond</keyword>
<dbReference type="AlphaFoldDB" id="A0A1B9H422"/>
<organism evidence="8 9">
    <name type="scientific">Kwoniella heveanensis BCC8398</name>
    <dbReference type="NCBI Taxonomy" id="1296120"/>
    <lineage>
        <taxon>Eukaryota</taxon>
        <taxon>Fungi</taxon>
        <taxon>Dikarya</taxon>
        <taxon>Basidiomycota</taxon>
        <taxon>Agaricomycotina</taxon>
        <taxon>Tremellomycetes</taxon>
        <taxon>Tremellales</taxon>
        <taxon>Cryptococcaceae</taxon>
        <taxon>Kwoniella</taxon>
    </lineage>
</organism>
<sequence length="774" mass="84031">MSFANPSPSSSSSPSRSLLLLTLFISLSSLILTEAATTIPLTKHATELSAVLKKIERFNGVPLRRRRRSVDPALELDGGSSGGLTYTVDVTLKGGPKMSVIVDTGSNQFWVPSTTCPSCVEGGMTNSSLVAPEGCSEISLIYGIGTVNGCIESTTLQVGSHTINDLHVLAVTHLDEDMQWQGKFMSGIWGMARDRSTPDGAPTAVSLMYQQGLIKSPTVGFYLARDDDTNKSEMTIGDVTALPYTNTDRQVTLQSADNIYDLYHIKLDSVEVNGKRLRHDRPVIIDTGSTSIATPEPLIDDIYAALFGGAAVAHPDNQRYMVPCVPMKNTTVSLTFGGLSFGMEAVDLIGPEVEEGYDWCYGRFIPAFEGLDHMVVGDAFLHNRRDSRFKSRDGQAGIVRYTYGRESDQGETVSSPDRRRGVELYHSEGQAARHEKRSSVGMNIDRSGGIAYTIDIGVGKDKKPVPVLVDTGSADIWVASSKCSNCTAAGMTDSGVSYDEGCEIESKSYGSGEVYGCLVNTDVTIGEFSMDDYPLLAAKDSQGFDGRYMSGILGLAGSKMTLNGHPTPMDRLRESKAISSPEIGFYLARSGDGSELIFDEAHWSQHANQGKKVTLQRTDDGGLYRVKLDAFIANGEEIADHDGGVQMQGIDVIIDTGTSDLRIPESMMLPIYASMGGNQFYKDTENEDKLVVPCEGFGNPDETFGFKFGGMTFYVKWSDFIGKPTATDQSFCSFRIMPTPIEDYIIIGSNFLRNIYHVVNVDSGEVTMYGLQEG</sequence>
<feature type="chain" id="PRO_5008627549" description="Peptidase A1 domain-containing protein" evidence="6">
    <location>
        <begin position="36"/>
        <end position="774"/>
    </location>
</feature>
<feature type="disulfide bond" evidence="4">
    <location>
        <begin position="694"/>
        <end position="732"/>
    </location>
</feature>
<evidence type="ECO:0000256" key="5">
    <source>
        <dbReference type="RuleBase" id="RU000454"/>
    </source>
</evidence>
<evidence type="ECO:0000256" key="1">
    <source>
        <dbReference type="ARBA" id="ARBA00007447"/>
    </source>
</evidence>
<proteinExistence type="inferred from homology"/>
<dbReference type="CDD" id="cd05471">
    <property type="entry name" value="pepsin_like"/>
    <property type="match status" value="2"/>
</dbReference>
<keyword evidence="6" id="KW-0732">Signal</keyword>
<evidence type="ECO:0000256" key="2">
    <source>
        <dbReference type="ARBA" id="ARBA00022750"/>
    </source>
</evidence>
<dbReference type="PROSITE" id="PS00141">
    <property type="entry name" value="ASP_PROTEASE"/>
    <property type="match status" value="2"/>
</dbReference>